<keyword evidence="3" id="KW-1185">Reference proteome</keyword>
<gene>
    <name evidence="2" type="ORF">MA16_Dca014247</name>
</gene>
<protein>
    <submittedName>
        <fullName evidence="2">Uncharacterized protein</fullName>
    </submittedName>
</protein>
<organism evidence="2 3">
    <name type="scientific">Dendrobium catenatum</name>
    <dbReference type="NCBI Taxonomy" id="906689"/>
    <lineage>
        <taxon>Eukaryota</taxon>
        <taxon>Viridiplantae</taxon>
        <taxon>Streptophyta</taxon>
        <taxon>Embryophyta</taxon>
        <taxon>Tracheophyta</taxon>
        <taxon>Spermatophyta</taxon>
        <taxon>Magnoliopsida</taxon>
        <taxon>Liliopsida</taxon>
        <taxon>Asparagales</taxon>
        <taxon>Orchidaceae</taxon>
        <taxon>Epidendroideae</taxon>
        <taxon>Malaxideae</taxon>
        <taxon>Dendrobiinae</taxon>
        <taxon>Dendrobium</taxon>
    </lineage>
</organism>
<dbReference type="EMBL" id="KZ503465">
    <property type="protein sequence ID" value="PKU63689.1"/>
    <property type="molecule type" value="Genomic_DNA"/>
</dbReference>
<feature type="compositionally biased region" description="Basic and acidic residues" evidence="1">
    <location>
        <begin position="29"/>
        <end position="39"/>
    </location>
</feature>
<name>A0A2I0VJU1_9ASPA</name>
<sequence>MGGQTEPPCLISKMDWTKRGREASFPSNKLERIGDSEENTHEDEEKEDEEEDEEDDAESCIIGNSDDLDDDDENHDCISWRMWCLLGQEGAWADEERRRRSTDHLSPAINEAEKNRLFWEACLADESSMTPIF</sequence>
<evidence type="ECO:0000313" key="3">
    <source>
        <dbReference type="Proteomes" id="UP000233837"/>
    </source>
</evidence>
<feature type="region of interest" description="Disordered" evidence="1">
    <location>
        <begin position="1"/>
        <end position="71"/>
    </location>
</feature>
<reference evidence="2 3" key="1">
    <citation type="journal article" date="2016" name="Sci. Rep.">
        <title>The Dendrobium catenatum Lindl. genome sequence provides insights into polysaccharide synthase, floral development and adaptive evolution.</title>
        <authorList>
            <person name="Zhang G.Q."/>
            <person name="Xu Q."/>
            <person name="Bian C."/>
            <person name="Tsai W.C."/>
            <person name="Yeh C.M."/>
            <person name="Liu K.W."/>
            <person name="Yoshida K."/>
            <person name="Zhang L.S."/>
            <person name="Chang S.B."/>
            <person name="Chen F."/>
            <person name="Shi Y."/>
            <person name="Su Y.Y."/>
            <person name="Zhang Y.Q."/>
            <person name="Chen L.J."/>
            <person name="Yin Y."/>
            <person name="Lin M."/>
            <person name="Huang H."/>
            <person name="Deng H."/>
            <person name="Wang Z.W."/>
            <person name="Zhu S.L."/>
            <person name="Zhao X."/>
            <person name="Deng C."/>
            <person name="Niu S.C."/>
            <person name="Huang J."/>
            <person name="Wang M."/>
            <person name="Liu G.H."/>
            <person name="Yang H.J."/>
            <person name="Xiao X.J."/>
            <person name="Hsiao Y.Y."/>
            <person name="Wu W.L."/>
            <person name="Chen Y.Y."/>
            <person name="Mitsuda N."/>
            <person name="Ohme-Takagi M."/>
            <person name="Luo Y.B."/>
            <person name="Van de Peer Y."/>
            <person name="Liu Z.J."/>
        </authorList>
    </citation>
    <scope>NUCLEOTIDE SEQUENCE [LARGE SCALE GENOMIC DNA]</scope>
    <source>
        <tissue evidence="2">The whole plant</tissue>
    </source>
</reference>
<dbReference type="AlphaFoldDB" id="A0A2I0VJU1"/>
<dbReference type="Proteomes" id="UP000233837">
    <property type="component" value="Unassembled WGS sequence"/>
</dbReference>
<feature type="compositionally biased region" description="Acidic residues" evidence="1">
    <location>
        <begin position="40"/>
        <end position="58"/>
    </location>
</feature>
<reference evidence="2 3" key="2">
    <citation type="journal article" date="2017" name="Nature">
        <title>The Apostasia genome and the evolution of orchids.</title>
        <authorList>
            <person name="Zhang G.Q."/>
            <person name="Liu K.W."/>
            <person name="Li Z."/>
            <person name="Lohaus R."/>
            <person name="Hsiao Y.Y."/>
            <person name="Niu S.C."/>
            <person name="Wang J.Y."/>
            <person name="Lin Y.C."/>
            <person name="Xu Q."/>
            <person name="Chen L.J."/>
            <person name="Yoshida K."/>
            <person name="Fujiwara S."/>
            <person name="Wang Z.W."/>
            <person name="Zhang Y.Q."/>
            <person name="Mitsuda N."/>
            <person name="Wang M."/>
            <person name="Liu G.H."/>
            <person name="Pecoraro L."/>
            <person name="Huang H.X."/>
            <person name="Xiao X.J."/>
            <person name="Lin M."/>
            <person name="Wu X.Y."/>
            <person name="Wu W.L."/>
            <person name="Chen Y.Y."/>
            <person name="Chang S.B."/>
            <person name="Sakamoto S."/>
            <person name="Ohme-Takagi M."/>
            <person name="Yagi M."/>
            <person name="Zeng S.J."/>
            <person name="Shen C.Y."/>
            <person name="Yeh C.M."/>
            <person name="Luo Y.B."/>
            <person name="Tsai W.C."/>
            <person name="Van de Peer Y."/>
            <person name="Liu Z.J."/>
        </authorList>
    </citation>
    <scope>NUCLEOTIDE SEQUENCE [LARGE SCALE GENOMIC DNA]</scope>
    <source>
        <tissue evidence="2">The whole plant</tissue>
    </source>
</reference>
<evidence type="ECO:0000313" key="2">
    <source>
        <dbReference type="EMBL" id="PKU63689.1"/>
    </source>
</evidence>
<proteinExistence type="predicted"/>
<evidence type="ECO:0000256" key="1">
    <source>
        <dbReference type="SAM" id="MobiDB-lite"/>
    </source>
</evidence>
<accession>A0A2I0VJU1</accession>